<organism evidence="7 8">
    <name type="scientific">Bifidobacterium tibiigranuli</name>
    <dbReference type="NCBI Taxonomy" id="2172043"/>
    <lineage>
        <taxon>Bacteria</taxon>
        <taxon>Bacillati</taxon>
        <taxon>Actinomycetota</taxon>
        <taxon>Actinomycetes</taxon>
        <taxon>Bifidobacteriales</taxon>
        <taxon>Bifidobacteriaceae</taxon>
        <taxon>Bifidobacterium</taxon>
    </lineage>
</organism>
<comment type="similarity">
    <text evidence="3">In the N-terminal section; belongs to the HFCD (homo-oligomeric flavin containing Cys decarboxylase) superfamily.</text>
</comment>
<dbReference type="EC" id="6.3.2.5" evidence="3"/>
<dbReference type="Gene3D" id="3.40.50.1950">
    <property type="entry name" value="Flavin prenyltransferase-like"/>
    <property type="match status" value="1"/>
</dbReference>
<feature type="binding site" evidence="3">
    <location>
        <position position="446"/>
    </location>
    <ligand>
        <name>CTP</name>
        <dbReference type="ChEBI" id="CHEBI:37563"/>
    </ligand>
</feature>
<dbReference type="InterPro" id="IPR007085">
    <property type="entry name" value="DNA/pantothenate-metab_flavo_C"/>
</dbReference>
<proteinExistence type="inferred from homology"/>
<dbReference type="InterPro" id="IPR035929">
    <property type="entry name" value="CoaB-like_sf"/>
</dbReference>
<dbReference type="InterPro" id="IPR005252">
    <property type="entry name" value="CoaBC"/>
</dbReference>
<dbReference type="HAMAP" id="MF_02225">
    <property type="entry name" value="CoaBC"/>
    <property type="match status" value="1"/>
</dbReference>
<feature type="compositionally biased region" description="Polar residues" evidence="4">
    <location>
        <begin position="230"/>
        <end position="250"/>
    </location>
</feature>
<feature type="compositionally biased region" description="Polar residues" evidence="4">
    <location>
        <begin position="267"/>
        <end position="279"/>
    </location>
</feature>
<evidence type="ECO:0000313" key="7">
    <source>
        <dbReference type="EMBL" id="KAE8126975.1"/>
    </source>
</evidence>
<comment type="function">
    <text evidence="3">Catalyzes two sequential steps in the biosynthesis of coenzyme A. In the first step cysteine is conjugated to 4'-phosphopantothenate to form 4-phosphopantothenoylcysteine. In the second step the latter compound is decarboxylated to form 4'-phosphopantotheine.</text>
</comment>
<feature type="domain" description="Flavoprotein" evidence="5">
    <location>
        <begin position="28"/>
        <end position="205"/>
    </location>
</feature>
<feature type="binding site" evidence="3">
    <location>
        <position position="432"/>
    </location>
    <ligand>
        <name>CTP</name>
        <dbReference type="ChEBI" id="CHEBI:37563"/>
    </ligand>
</feature>
<feature type="domain" description="DNA/pantothenate metabolism flavoprotein C-terminal" evidence="6">
    <location>
        <begin position="291"/>
        <end position="516"/>
    </location>
</feature>
<dbReference type="Proteomes" id="UP000325415">
    <property type="component" value="Unassembled WGS sequence"/>
</dbReference>
<dbReference type="GO" id="GO:0071513">
    <property type="term" value="C:phosphopantothenoylcysteine decarboxylase complex"/>
    <property type="evidence" value="ECO:0007669"/>
    <property type="project" value="TreeGrafter"/>
</dbReference>
<keyword evidence="1 3" id="KW-0210">Decarboxylase</keyword>
<feature type="binding site" evidence="3">
    <location>
        <begin position="411"/>
        <end position="414"/>
    </location>
    <ligand>
        <name>CTP</name>
        <dbReference type="ChEBI" id="CHEBI:37563"/>
    </ligand>
</feature>
<keyword evidence="3" id="KW-0436">Ligase</keyword>
<dbReference type="EMBL" id="QDAG01000010">
    <property type="protein sequence ID" value="KAE8126975.1"/>
    <property type="molecule type" value="Genomic_DNA"/>
</dbReference>
<dbReference type="EC" id="4.1.1.36" evidence="3"/>
<evidence type="ECO:0000259" key="5">
    <source>
        <dbReference type="Pfam" id="PF02441"/>
    </source>
</evidence>
<dbReference type="RefSeq" id="WP_152581469.1">
    <property type="nucleotide sequence ID" value="NZ_JALCMD010000018.1"/>
</dbReference>
<comment type="catalytic activity">
    <reaction evidence="3">
        <text>(R)-4'-phosphopantothenate + L-cysteine + CTP = N-[(R)-4-phosphopantothenoyl]-L-cysteine + CMP + diphosphate + H(+)</text>
        <dbReference type="Rhea" id="RHEA:19397"/>
        <dbReference type="ChEBI" id="CHEBI:10986"/>
        <dbReference type="ChEBI" id="CHEBI:15378"/>
        <dbReference type="ChEBI" id="CHEBI:33019"/>
        <dbReference type="ChEBI" id="CHEBI:35235"/>
        <dbReference type="ChEBI" id="CHEBI:37563"/>
        <dbReference type="ChEBI" id="CHEBI:59458"/>
        <dbReference type="ChEBI" id="CHEBI:60377"/>
        <dbReference type="EC" id="6.3.2.5"/>
    </reaction>
</comment>
<comment type="pathway">
    <text evidence="3">Cofactor biosynthesis; coenzyme A biosynthesis; CoA from (R)-pantothenate: step 2/5.</text>
</comment>
<keyword evidence="3" id="KW-0511">Multifunctional enzyme</keyword>
<dbReference type="GO" id="GO:0004633">
    <property type="term" value="F:phosphopantothenoylcysteine decarboxylase activity"/>
    <property type="evidence" value="ECO:0007669"/>
    <property type="project" value="UniProtKB-UniRule"/>
</dbReference>
<dbReference type="GO" id="GO:0015941">
    <property type="term" value="P:pantothenate catabolic process"/>
    <property type="evidence" value="ECO:0007669"/>
    <property type="project" value="InterPro"/>
</dbReference>
<accession>A0A5N6S8K3</accession>
<feature type="binding site" evidence="3">
    <location>
        <position position="450"/>
    </location>
    <ligand>
        <name>CTP</name>
        <dbReference type="ChEBI" id="CHEBI:37563"/>
    </ligand>
</feature>
<dbReference type="GO" id="GO:0015937">
    <property type="term" value="P:coenzyme A biosynthetic process"/>
    <property type="evidence" value="ECO:0007669"/>
    <property type="project" value="UniProtKB-UniRule"/>
</dbReference>
<dbReference type="GO" id="GO:0010181">
    <property type="term" value="F:FMN binding"/>
    <property type="evidence" value="ECO:0007669"/>
    <property type="project" value="UniProtKB-UniRule"/>
</dbReference>
<comment type="cofactor">
    <cofactor evidence="3">
        <name>Mg(2+)</name>
        <dbReference type="ChEBI" id="CHEBI:18420"/>
    </cofactor>
</comment>
<feature type="binding site" evidence="3">
    <location>
        <position position="394"/>
    </location>
    <ligand>
        <name>CTP</name>
        <dbReference type="ChEBI" id="CHEBI:37563"/>
    </ligand>
</feature>
<evidence type="ECO:0000313" key="8">
    <source>
        <dbReference type="Proteomes" id="UP000325415"/>
    </source>
</evidence>
<dbReference type="Pfam" id="PF02441">
    <property type="entry name" value="Flavoprotein"/>
    <property type="match status" value="1"/>
</dbReference>
<dbReference type="GO" id="GO:0046872">
    <property type="term" value="F:metal ion binding"/>
    <property type="evidence" value="ECO:0007669"/>
    <property type="project" value="UniProtKB-KW"/>
</dbReference>
<dbReference type="Gene3D" id="3.40.50.10300">
    <property type="entry name" value="CoaB-like"/>
    <property type="match status" value="1"/>
</dbReference>
<evidence type="ECO:0000256" key="4">
    <source>
        <dbReference type="SAM" id="MobiDB-lite"/>
    </source>
</evidence>
<dbReference type="GO" id="GO:0004632">
    <property type="term" value="F:phosphopantothenate--cysteine ligase activity"/>
    <property type="evidence" value="ECO:0007669"/>
    <property type="project" value="UniProtKB-UniRule"/>
</dbReference>
<protein>
    <recommendedName>
        <fullName evidence="3">Coenzyme A biosynthesis bifunctional protein CoaBC</fullName>
    </recommendedName>
    <alternativeName>
        <fullName evidence="3">DNA/pantothenate metabolism flavoprotein</fullName>
    </alternativeName>
    <alternativeName>
        <fullName evidence="3">Phosphopantothenoylcysteine synthetase/decarboxylase</fullName>
        <shortName evidence="3">PPCS-PPCDC</shortName>
    </alternativeName>
    <domain>
        <recommendedName>
            <fullName evidence="3">Phosphopantothenoylcysteine decarboxylase</fullName>
            <shortName evidence="3">PPC decarboxylase</shortName>
            <shortName evidence="3">PPC-DC</shortName>
            <ecNumber evidence="3">4.1.1.36</ecNumber>
        </recommendedName>
        <alternativeName>
            <fullName evidence="3">CoaC</fullName>
        </alternativeName>
    </domain>
    <domain>
        <recommendedName>
            <fullName evidence="3">Phosphopantothenate--cysteine ligase</fullName>
            <ecNumber evidence="3">6.3.2.5</ecNumber>
        </recommendedName>
        <alternativeName>
            <fullName evidence="3">CoaB</fullName>
        </alternativeName>
        <alternativeName>
            <fullName evidence="3">Phosphopantothenoylcysteine synthetase</fullName>
            <shortName evidence="3">PPC synthetase</shortName>
            <shortName evidence="3">PPC-S</shortName>
        </alternativeName>
    </domain>
</protein>
<feature type="region of interest" description="Phosphopantothenoylcysteine decarboxylase" evidence="3">
    <location>
        <begin position="1"/>
        <end position="295"/>
    </location>
</feature>
<dbReference type="PANTHER" id="PTHR14359:SF6">
    <property type="entry name" value="PHOSPHOPANTOTHENOYLCYSTEINE DECARBOXYLASE"/>
    <property type="match status" value="1"/>
</dbReference>
<comment type="caution">
    <text evidence="7">The sequence shown here is derived from an EMBL/GenBank/DDBJ whole genome shotgun (WGS) entry which is preliminary data.</text>
</comment>
<evidence type="ECO:0000259" key="6">
    <source>
        <dbReference type="Pfam" id="PF04127"/>
    </source>
</evidence>
<keyword evidence="8" id="KW-1185">Reference proteome</keyword>
<comment type="catalytic activity">
    <reaction evidence="3">
        <text>N-[(R)-4-phosphopantothenoyl]-L-cysteine + H(+) = (R)-4'-phosphopantetheine + CO2</text>
        <dbReference type="Rhea" id="RHEA:16793"/>
        <dbReference type="ChEBI" id="CHEBI:15378"/>
        <dbReference type="ChEBI" id="CHEBI:16526"/>
        <dbReference type="ChEBI" id="CHEBI:59458"/>
        <dbReference type="ChEBI" id="CHEBI:61723"/>
        <dbReference type="EC" id="4.1.1.36"/>
    </reaction>
</comment>
<keyword evidence="3" id="KW-0285">Flavoprotein</keyword>
<comment type="caution">
    <text evidence="3">Lacks conserved residue(s) required for the propagation of feature annotation.</text>
</comment>
<evidence type="ECO:0000256" key="2">
    <source>
        <dbReference type="ARBA" id="ARBA00023239"/>
    </source>
</evidence>
<keyword evidence="3" id="KW-0479">Metal-binding</keyword>
<feature type="region of interest" description="Disordered" evidence="4">
    <location>
        <begin position="230"/>
        <end position="289"/>
    </location>
</feature>
<dbReference type="OrthoDB" id="9802554at2"/>
<feature type="region of interest" description="Phosphopantothenate--cysteine ligase" evidence="3">
    <location>
        <begin position="296"/>
        <end position="526"/>
    </location>
</feature>
<comment type="similarity">
    <text evidence="3">In the C-terminal section; belongs to the PPC synthetase family.</text>
</comment>
<name>A0A5N6S8K3_9BIFI</name>
<dbReference type="UniPathway" id="UPA00241">
    <property type="reaction ID" value="UER00353"/>
</dbReference>
<dbReference type="SUPFAM" id="SSF52507">
    <property type="entry name" value="Homo-oligomeric flavin-containing Cys decarboxylases, HFCD"/>
    <property type="match status" value="1"/>
</dbReference>
<dbReference type="Pfam" id="PF04127">
    <property type="entry name" value="DFP"/>
    <property type="match status" value="1"/>
</dbReference>
<feature type="active site" description="Proton donor" evidence="3">
    <location>
        <position position="194"/>
    </location>
</feature>
<dbReference type="InterPro" id="IPR036551">
    <property type="entry name" value="Flavin_trans-like"/>
</dbReference>
<dbReference type="GeneID" id="78127918"/>
<keyword evidence="3" id="KW-0460">Magnesium</keyword>
<dbReference type="SUPFAM" id="SSF102645">
    <property type="entry name" value="CoaB-like"/>
    <property type="match status" value="1"/>
</dbReference>
<reference evidence="7 8" key="1">
    <citation type="submission" date="2018-04" db="EMBL/GenBank/DDBJ databases">
        <authorList>
            <person name="Eckel V.P."/>
            <person name="Vogel R.F."/>
        </authorList>
    </citation>
    <scope>NUCLEOTIDE SEQUENCE [LARGE SCALE GENOMIC DNA]</scope>
    <source>
        <strain evidence="8">TMW 2.1764</strain>
    </source>
</reference>
<dbReference type="AlphaFoldDB" id="A0A5N6S8K3"/>
<gene>
    <name evidence="3" type="primary">coaBC</name>
    <name evidence="7" type="ORF">DDE84_09510</name>
</gene>
<evidence type="ECO:0000256" key="3">
    <source>
        <dbReference type="HAMAP-Rule" id="MF_02225"/>
    </source>
</evidence>
<evidence type="ECO:0000256" key="1">
    <source>
        <dbReference type="ARBA" id="ARBA00022793"/>
    </source>
</evidence>
<dbReference type="InterPro" id="IPR003382">
    <property type="entry name" value="Flavoprotein"/>
</dbReference>
<comment type="cofactor">
    <cofactor evidence="3">
        <name>FMN</name>
        <dbReference type="ChEBI" id="CHEBI:58210"/>
    </cofactor>
    <text evidence="3">Binds 1 FMN per subunit.</text>
</comment>
<dbReference type="PANTHER" id="PTHR14359">
    <property type="entry name" value="HOMO-OLIGOMERIC FLAVIN CONTAINING CYS DECARBOXYLASE FAMILY"/>
    <property type="match status" value="1"/>
</dbReference>
<sequence length="526" mass="55209">MDGSEGSDDSVNSAVAAAYQSFRHRAPHVLLGVTGSIAAFKACQLASDLTKSGCRVRVIMTAAARQFVGTATFDALTHSVTRTEMFPETEYALSMEGDGADNRDFGVGISHIEDAKWADIAVIAPATANSIAKLAAGLADDYLSTTMLAATCPKLVCPAMNVHMYENPVTQRNLAVCRQLGYRLVEPETGILACQDVGKGRLANVATIERAIADMLRAALLVLVPVSASSQAPSGYMSPESSGYGQTSSRAGAPESGRNGQAADAVNETNTDGTVSETTNADDNDSDERPLAGLSALITAGPTQEPLDPVRYITNHSTGKMGYALAQAAKALGAEVTLVSGPVALPEPAGVNVVHVLSAEDMFEAVQRHFASADIVVMAAAVGDFRPEHADAEKIKKQGRADLTVRLVSNPDILAWMGGHRRTDGSQALCGFAMETQDLIHNAARKLLAKRCDMLVANDLREPGAGFATDTNVVTILTPAGGCGDDDDNGLPNQQVRTERLPQMPKTQLAAVILRRLAGIRAQAAA</sequence>
<keyword evidence="2 3" id="KW-0456">Lyase</keyword>
<feature type="binding site" evidence="3">
    <location>
        <position position="384"/>
    </location>
    <ligand>
        <name>CTP</name>
        <dbReference type="ChEBI" id="CHEBI:37563"/>
    </ligand>
</feature>
<keyword evidence="3" id="KW-0288">FMN</keyword>
<comment type="pathway">
    <text evidence="3">Cofactor biosynthesis; coenzyme A biosynthesis; CoA from (R)-pantothenate: step 3/5.</text>
</comment>